<evidence type="ECO:0000256" key="9">
    <source>
        <dbReference type="ARBA" id="ARBA00023157"/>
    </source>
</evidence>
<feature type="region of interest" description="Disordered" evidence="12">
    <location>
        <begin position="293"/>
        <end position="312"/>
    </location>
</feature>
<evidence type="ECO:0000256" key="11">
    <source>
        <dbReference type="ARBA" id="ARBA00046340"/>
    </source>
</evidence>
<dbReference type="OrthoDB" id="2019572at2759"/>
<keyword evidence="3" id="KW-0964">Secreted</keyword>
<keyword evidence="9" id="KW-1015">Disulfide bond</keyword>
<sequence>MLSTTYLTLLFAATISAHTAVWAPGMYCRGGADPNVDDPNTNLAVNPLYQHTKEDWWFQHHRGCDAAPPAAGDFLSIPANGEFTVELAHNRAVTTLSYDGTQATDWPDGQQHPEDWDAGEGKCLEDGALHTRNESSQGATAWAISYQSDLKAVTMESLAVFSTKDHTPWKRLATYKVPDLRECAEEGCTCAWLWIPNGCGEPNMYMQGFKCKVTNASPTARPLAAAQVPTYCADDQSKCVQGAKQMLAWHQLEGNNIETPDGTTPTYNTKCGWAEGAQTDIFDITVAQVPTRPTPANTTITSFPGVPASTSS</sequence>
<dbReference type="Pfam" id="PF22810">
    <property type="entry name" value="LPMO_AA14"/>
    <property type="match status" value="1"/>
</dbReference>
<protein>
    <recommendedName>
        <fullName evidence="16">Lytic polysaccharide monooxygenase</fullName>
    </recommendedName>
</protein>
<evidence type="ECO:0000313" key="15">
    <source>
        <dbReference type="Proteomes" id="UP000799428"/>
    </source>
</evidence>
<dbReference type="EMBL" id="MU005781">
    <property type="protein sequence ID" value="KAF2704689.1"/>
    <property type="molecule type" value="Genomic_DNA"/>
</dbReference>
<evidence type="ECO:0000256" key="8">
    <source>
        <dbReference type="ARBA" id="ARBA00023033"/>
    </source>
</evidence>
<dbReference type="InterPro" id="IPR054497">
    <property type="entry name" value="LPMO_AA14"/>
</dbReference>
<keyword evidence="5 13" id="KW-0732">Signal</keyword>
<evidence type="ECO:0000256" key="7">
    <source>
        <dbReference type="ARBA" id="ARBA00023008"/>
    </source>
</evidence>
<evidence type="ECO:0000256" key="10">
    <source>
        <dbReference type="ARBA" id="ARBA00023180"/>
    </source>
</evidence>
<evidence type="ECO:0000256" key="1">
    <source>
        <dbReference type="ARBA" id="ARBA00001973"/>
    </source>
</evidence>
<evidence type="ECO:0000256" key="2">
    <source>
        <dbReference type="ARBA" id="ARBA00004613"/>
    </source>
</evidence>
<evidence type="ECO:0008006" key="16">
    <source>
        <dbReference type="Google" id="ProtNLM"/>
    </source>
</evidence>
<keyword evidence="6" id="KW-0560">Oxidoreductase</keyword>
<feature type="compositionally biased region" description="Polar residues" evidence="12">
    <location>
        <begin position="294"/>
        <end position="312"/>
    </location>
</feature>
<evidence type="ECO:0000256" key="3">
    <source>
        <dbReference type="ARBA" id="ARBA00022525"/>
    </source>
</evidence>
<evidence type="ECO:0000256" key="6">
    <source>
        <dbReference type="ARBA" id="ARBA00023002"/>
    </source>
</evidence>
<name>A0A6G1JVP9_9PLEO</name>
<feature type="signal peptide" evidence="13">
    <location>
        <begin position="1"/>
        <end position="19"/>
    </location>
</feature>
<evidence type="ECO:0000256" key="4">
    <source>
        <dbReference type="ARBA" id="ARBA00022723"/>
    </source>
</evidence>
<keyword evidence="4" id="KW-0479">Metal-binding</keyword>
<proteinExistence type="inferred from homology"/>
<reference evidence="14" key="1">
    <citation type="journal article" date="2020" name="Stud. Mycol.">
        <title>101 Dothideomycetes genomes: a test case for predicting lifestyles and emergence of pathogens.</title>
        <authorList>
            <person name="Haridas S."/>
            <person name="Albert R."/>
            <person name="Binder M."/>
            <person name="Bloem J."/>
            <person name="Labutti K."/>
            <person name="Salamov A."/>
            <person name="Andreopoulos B."/>
            <person name="Baker S."/>
            <person name="Barry K."/>
            <person name="Bills G."/>
            <person name="Bluhm B."/>
            <person name="Cannon C."/>
            <person name="Castanera R."/>
            <person name="Culley D."/>
            <person name="Daum C."/>
            <person name="Ezra D."/>
            <person name="Gonzalez J."/>
            <person name="Henrissat B."/>
            <person name="Kuo A."/>
            <person name="Liang C."/>
            <person name="Lipzen A."/>
            <person name="Lutzoni F."/>
            <person name="Magnuson J."/>
            <person name="Mondo S."/>
            <person name="Nolan M."/>
            <person name="Ohm R."/>
            <person name="Pangilinan J."/>
            <person name="Park H.-J."/>
            <person name="Ramirez L."/>
            <person name="Alfaro M."/>
            <person name="Sun H."/>
            <person name="Tritt A."/>
            <person name="Yoshinaga Y."/>
            <person name="Zwiers L.-H."/>
            <person name="Turgeon B."/>
            <person name="Goodwin S."/>
            <person name="Spatafora J."/>
            <person name="Crous P."/>
            <person name="Grigoriev I."/>
        </authorList>
    </citation>
    <scope>NUCLEOTIDE SEQUENCE</scope>
    <source>
        <strain evidence="14">CBS 279.74</strain>
    </source>
</reference>
<gene>
    <name evidence="14" type="ORF">K504DRAFT_460956</name>
</gene>
<dbReference type="AlphaFoldDB" id="A0A6G1JVP9"/>
<evidence type="ECO:0000256" key="12">
    <source>
        <dbReference type="SAM" id="MobiDB-lite"/>
    </source>
</evidence>
<feature type="chain" id="PRO_5026123570" description="Lytic polysaccharide monooxygenase" evidence="13">
    <location>
        <begin position="20"/>
        <end position="312"/>
    </location>
</feature>
<keyword evidence="10" id="KW-0325">Glycoprotein</keyword>
<dbReference type="GO" id="GO:0046872">
    <property type="term" value="F:metal ion binding"/>
    <property type="evidence" value="ECO:0007669"/>
    <property type="project" value="UniProtKB-KW"/>
</dbReference>
<keyword evidence="7" id="KW-0186">Copper</keyword>
<keyword evidence="15" id="KW-1185">Reference proteome</keyword>
<dbReference type="Proteomes" id="UP000799428">
    <property type="component" value="Unassembled WGS sequence"/>
</dbReference>
<accession>A0A6G1JVP9</accession>
<comment type="similarity">
    <text evidence="11">Belongs to the polysaccharide monooxygenase AA14 family.</text>
</comment>
<keyword evidence="8" id="KW-0503">Monooxygenase</keyword>
<evidence type="ECO:0000256" key="13">
    <source>
        <dbReference type="SAM" id="SignalP"/>
    </source>
</evidence>
<evidence type="ECO:0000313" key="14">
    <source>
        <dbReference type="EMBL" id="KAF2704689.1"/>
    </source>
</evidence>
<evidence type="ECO:0000256" key="5">
    <source>
        <dbReference type="ARBA" id="ARBA00022729"/>
    </source>
</evidence>
<organism evidence="14 15">
    <name type="scientific">Pleomassaria siparia CBS 279.74</name>
    <dbReference type="NCBI Taxonomy" id="1314801"/>
    <lineage>
        <taxon>Eukaryota</taxon>
        <taxon>Fungi</taxon>
        <taxon>Dikarya</taxon>
        <taxon>Ascomycota</taxon>
        <taxon>Pezizomycotina</taxon>
        <taxon>Dothideomycetes</taxon>
        <taxon>Pleosporomycetidae</taxon>
        <taxon>Pleosporales</taxon>
        <taxon>Pleomassariaceae</taxon>
        <taxon>Pleomassaria</taxon>
    </lineage>
</organism>
<dbReference type="GO" id="GO:0004497">
    <property type="term" value="F:monooxygenase activity"/>
    <property type="evidence" value="ECO:0007669"/>
    <property type="project" value="UniProtKB-KW"/>
</dbReference>
<comment type="subcellular location">
    <subcellularLocation>
        <location evidence="2">Secreted</location>
    </subcellularLocation>
</comment>
<dbReference type="GO" id="GO:0005576">
    <property type="term" value="C:extracellular region"/>
    <property type="evidence" value="ECO:0007669"/>
    <property type="project" value="UniProtKB-SubCell"/>
</dbReference>
<comment type="cofactor">
    <cofactor evidence="1">
        <name>Cu(2+)</name>
        <dbReference type="ChEBI" id="CHEBI:29036"/>
    </cofactor>
</comment>